<evidence type="ECO:0000256" key="2">
    <source>
        <dbReference type="ARBA" id="ARBA00022692"/>
    </source>
</evidence>
<feature type="transmembrane region" description="Helical" evidence="5">
    <location>
        <begin position="264"/>
        <end position="286"/>
    </location>
</feature>
<dbReference type="Proteomes" id="UP000654452">
    <property type="component" value="Unassembled WGS sequence"/>
</dbReference>
<evidence type="ECO:0000256" key="1">
    <source>
        <dbReference type="ARBA" id="ARBA00004651"/>
    </source>
</evidence>
<proteinExistence type="predicted"/>
<dbReference type="EMBL" id="JAEPIV010000048">
    <property type="protein sequence ID" value="MBK4723291.1"/>
    <property type="molecule type" value="Genomic_DNA"/>
</dbReference>
<name>A0ABS1I8A0_9PROT</name>
<feature type="domain" description="ABC transmembrane type-1" evidence="6">
    <location>
        <begin position="27"/>
        <end position="325"/>
    </location>
</feature>
<dbReference type="InterPro" id="IPR036640">
    <property type="entry name" value="ABC1_TM_sf"/>
</dbReference>
<feature type="transmembrane region" description="Helical" evidence="5">
    <location>
        <begin position="152"/>
        <end position="172"/>
    </location>
</feature>
<dbReference type="Pfam" id="PF00664">
    <property type="entry name" value="ABC_membrane"/>
    <property type="match status" value="1"/>
</dbReference>
<feature type="transmembrane region" description="Helical" evidence="5">
    <location>
        <begin position="77"/>
        <end position="103"/>
    </location>
</feature>
<feature type="transmembrane region" description="Helical" evidence="5">
    <location>
        <begin position="21"/>
        <end position="44"/>
    </location>
</feature>
<keyword evidence="3 5" id="KW-1133">Transmembrane helix</keyword>
<comment type="caution">
    <text evidence="7">The sequence shown here is derived from an EMBL/GenBank/DDBJ whole genome shotgun (WGS) entry which is preliminary data.</text>
</comment>
<reference evidence="7 8" key="1">
    <citation type="submission" date="2021-01" db="EMBL/GenBank/DDBJ databases">
        <title>Azospirillum sp. YIM DDC1 draft genome.</title>
        <authorList>
            <person name="Wang Y.-X."/>
        </authorList>
    </citation>
    <scope>NUCLEOTIDE SEQUENCE [LARGE SCALE GENOMIC DNA]</scope>
    <source>
        <strain evidence="7 8">YIM DDC1</strain>
    </source>
</reference>
<evidence type="ECO:0000313" key="8">
    <source>
        <dbReference type="Proteomes" id="UP000654452"/>
    </source>
</evidence>
<comment type="subcellular location">
    <subcellularLocation>
        <location evidence="1">Cell membrane</location>
        <topology evidence="1">Multi-pass membrane protein</topology>
    </subcellularLocation>
</comment>
<dbReference type="RefSeq" id="WP_200487663.1">
    <property type="nucleotide sequence ID" value="NZ_JAEPIV010000048.1"/>
</dbReference>
<evidence type="ECO:0000256" key="4">
    <source>
        <dbReference type="ARBA" id="ARBA00023136"/>
    </source>
</evidence>
<keyword evidence="2 5" id="KW-0812">Transmembrane</keyword>
<dbReference type="PROSITE" id="PS50929">
    <property type="entry name" value="ABC_TM1F"/>
    <property type="match status" value="1"/>
</dbReference>
<dbReference type="SUPFAM" id="SSF90123">
    <property type="entry name" value="ABC transporter transmembrane region"/>
    <property type="match status" value="1"/>
</dbReference>
<dbReference type="InterPro" id="IPR039421">
    <property type="entry name" value="Type_1_exporter"/>
</dbReference>
<organism evidence="7 8">
    <name type="scientific">Azospirillum aestuarii</name>
    <dbReference type="NCBI Taxonomy" id="2802052"/>
    <lineage>
        <taxon>Bacteria</taxon>
        <taxon>Pseudomonadati</taxon>
        <taxon>Pseudomonadota</taxon>
        <taxon>Alphaproteobacteria</taxon>
        <taxon>Rhodospirillales</taxon>
        <taxon>Azospirillaceae</taxon>
        <taxon>Azospirillum</taxon>
    </lineage>
</organism>
<evidence type="ECO:0000259" key="6">
    <source>
        <dbReference type="PROSITE" id="PS50929"/>
    </source>
</evidence>
<evidence type="ECO:0000256" key="3">
    <source>
        <dbReference type="ARBA" id="ARBA00022989"/>
    </source>
</evidence>
<gene>
    <name evidence="7" type="ORF">JJL56_31040</name>
</gene>
<sequence>MPKKTLPSAIYWRALKEARPWYPQLGLIVALGLLATPIALLAPIPIKIIVDSVLGDKPLPSFLTRSLPSDVTGDKDMVLYLCIAFGVLVALLAVVHSVVEWLYREAVADQMVRRFRAKVMGNALAQAASRDAGRGVVDQVFRISQDAPALQAMTIWGVIPLITKVGSVIWVVWVTALISPQVAVIALATAVPLIVLIVLKQRPLCDRWHRVRKFESRLTQLAYEVLGARRVVLTSCQEDHEVQRLIDEGRACFMARLSVMVIDAGFRVVLALAVGLGTAGILYVGVRDVQGGALSVGDLIVLLAYMTQLYEPLKAIAQHIIAQQAAFACGERAFELLEAPPAIP</sequence>
<evidence type="ECO:0000313" key="7">
    <source>
        <dbReference type="EMBL" id="MBK4723291.1"/>
    </source>
</evidence>
<dbReference type="PANTHER" id="PTHR43394">
    <property type="entry name" value="ATP-DEPENDENT PERMEASE MDL1, MITOCHONDRIAL"/>
    <property type="match status" value="1"/>
</dbReference>
<accession>A0ABS1I8A0</accession>
<dbReference type="PANTHER" id="PTHR43394:SF1">
    <property type="entry name" value="ATP-BINDING CASSETTE SUB-FAMILY B MEMBER 10, MITOCHONDRIAL"/>
    <property type="match status" value="1"/>
</dbReference>
<feature type="transmembrane region" description="Helical" evidence="5">
    <location>
        <begin position="178"/>
        <end position="199"/>
    </location>
</feature>
<keyword evidence="8" id="KW-1185">Reference proteome</keyword>
<dbReference type="Gene3D" id="1.20.1560.10">
    <property type="entry name" value="ABC transporter type 1, transmembrane domain"/>
    <property type="match status" value="1"/>
</dbReference>
<keyword evidence="4 5" id="KW-0472">Membrane</keyword>
<dbReference type="InterPro" id="IPR011527">
    <property type="entry name" value="ABC1_TM_dom"/>
</dbReference>
<protein>
    <recommendedName>
        <fullName evidence="6">ABC transmembrane type-1 domain-containing protein</fullName>
    </recommendedName>
</protein>
<evidence type="ECO:0000256" key="5">
    <source>
        <dbReference type="SAM" id="Phobius"/>
    </source>
</evidence>